<evidence type="ECO:0000256" key="2">
    <source>
        <dbReference type="SAM" id="SignalP"/>
    </source>
</evidence>
<evidence type="ECO:0000313" key="3">
    <source>
        <dbReference type="EMBL" id="KFH47103.1"/>
    </source>
</evidence>
<comment type="caution">
    <text evidence="3">The sequence shown here is derived from an EMBL/GenBank/DDBJ whole genome shotgun (WGS) entry which is preliminary data.</text>
</comment>
<evidence type="ECO:0008006" key="5">
    <source>
        <dbReference type="Google" id="ProtNLM"/>
    </source>
</evidence>
<dbReference type="OrthoDB" id="4104179at2759"/>
<gene>
    <name evidence="3" type="ORF">ACRE_020540</name>
</gene>
<evidence type="ECO:0000313" key="4">
    <source>
        <dbReference type="Proteomes" id="UP000029964"/>
    </source>
</evidence>
<reference evidence="4" key="1">
    <citation type="journal article" date="2014" name="Genome Announc.">
        <title>Genome sequence and annotation of Acremonium chrysogenum, producer of the beta-lactam antibiotic cephalosporin C.</title>
        <authorList>
            <person name="Terfehr D."/>
            <person name="Dahlmann T.A."/>
            <person name="Specht T."/>
            <person name="Zadra I."/>
            <person name="Kuernsteiner H."/>
            <person name="Kueck U."/>
        </authorList>
    </citation>
    <scope>NUCLEOTIDE SEQUENCE [LARGE SCALE GENOMIC DNA]</scope>
    <source>
        <strain evidence="4">ATCC 11550 / CBS 779.69 / DSM 880 / IAM 14645 / JCM 23072 / IMI 49137</strain>
    </source>
</reference>
<proteinExistence type="predicted"/>
<sequence>MARNELLAGLLGLVVVLSRAAELSSYCPVFYTEPPADCEPIPDTLFGPAVDNFGHREPDIGILEDTFDALAVLQGDYFDLHDGTWPSAIDWTGAVVETVVAGALRTLSSSLGRVDLGNLKDWKAKENLVSFLFSQVTRSYYGQDATAIRDQAYDDMQWVVLGWIEAIRFVSVHSTLHYPGNYDGNATGASRLELVSDELPWHGNNWISPFAHRALVFWHLASRGWDEKLCHGGMIWSPHVTPYKNAITNELWVTASISMYLYFPGVNSTAPSLGSDDFPERDPAFKAAAIQGYEWLMGINMTNSQGLFVDGYHVNSEVPGNVECDVRDEMVYTYNQGVILTGQRGLWAASGILLYLNEGHDLVRSVINATGWNLTSNSPVDGIIPGQLPPWRGIGRGGILEDECDASGECSQDAQTFKGIFFHHLTAFCEPLEPSGEVGVTVDTDGFRRVRGAHASACRSYVDWVQHNAEAALGTRDSHGRFGMWWGAGLFGNVTVSRSEDGIDHSAANTTDYRNHGTPDDDIWGGRWVPGSGAPSRTGNGGESLPYSDAGGELRSMVLGIRTAAGHRHRVVGDPNDRGRGRTVETQNGGLALLRAYWEMSQSN</sequence>
<dbReference type="Gene3D" id="1.50.10.20">
    <property type="match status" value="1"/>
</dbReference>
<name>A0A086TCM1_HAPC1</name>
<dbReference type="InterPro" id="IPR053169">
    <property type="entry name" value="MUG_Protein"/>
</dbReference>
<evidence type="ECO:0000256" key="1">
    <source>
        <dbReference type="SAM" id="MobiDB-lite"/>
    </source>
</evidence>
<dbReference type="EMBL" id="JPKY01000012">
    <property type="protein sequence ID" value="KFH47103.1"/>
    <property type="molecule type" value="Genomic_DNA"/>
</dbReference>
<accession>A0A086TCM1</accession>
<protein>
    <recommendedName>
        <fullName evidence="5">Mannan endo-1,6-alpha-mannosidase-like protein</fullName>
    </recommendedName>
</protein>
<keyword evidence="2" id="KW-0732">Signal</keyword>
<dbReference type="HOGENOM" id="CLU_021766_1_0_1"/>
<feature type="signal peptide" evidence="2">
    <location>
        <begin position="1"/>
        <end position="20"/>
    </location>
</feature>
<organism evidence="3 4">
    <name type="scientific">Hapsidospora chrysogenum (strain ATCC 11550 / CBS 779.69 / DSM 880 / IAM 14645 / JCM 23072 / IMI 49137)</name>
    <name type="common">Acremonium chrysogenum</name>
    <dbReference type="NCBI Taxonomy" id="857340"/>
    <lineage>
        <taxon>Eukaryota</taxon>
        <taxon>Fungi</taxon>
        <taxon>Dikarya</taxon>
        <taxon>Ascomycota</taxon>
        <taxon>Pezizomycotina</taxon>
        <taxon>Sordariomycetes</taxon>
        <taxon>Hypocreomycetidae</taxon>
        <taxon>Hypocreales</taxon>
        <taxon>Bionectriaceae</taxon>
        <taxon>Hapsidospora</taxon>
    </lineage>
</organism>
<dbReference type="InterPro" id="IPR005198">
    <property type="entry name" value="Glyco_hydro_76"/>
</dbReference>
<dbReference type="GO" id="GO:0005975">
    <property type="term" value="P:carbohydrate metabolic process"/>
    <property type="evidence" value="ECO:0007669"/>
    <property type="project" value="InterPro"/>
</dbReference>
<dbReference type="Proteomes" id="UP000029964">
    <property type="component" value="Unassembled WGS sequence"/>
</dbReference>
<dbReference type="InterPro" id="IPR008928">
    <property type="entry name" value="6-hairpin_glycosidase_sf"/>
</dbReference>
<feature type="chain" id="PRO_5001815609" description="Mannan endo-1,6-alpha-mannosidase-like protein" evidence="2">
    <location>
        <begin position="21"/>
        <end position="604"/>
    </location>
</feature>
<dbReference type="PANTHER" id="PTHR47791">
    <property type="entry name" value="MEIOTICALLY UP-REGULATED GENE 191 PROTEIN"/>
    <property type="match status" value="1"/>
</dbReference>
<dbReference type="STRING" id="857340.A0A086TCM1"/>
<dbReference type="SUPFAM" id="SSF48208">
    <property type="entry name" value="Six-hairpin glycosidases"/>
    <property type="match status" value="1"/>
</dbReference>
<dbReference type="PANTHER" id="PTHR47791:SF2">
    <property type="entry name" value="ENDO MANNANASE, GH76 FAMILY (EUROFUNG)"/>
    <property type="match status" value="1"/>
</dbReference>
<feature type="region of interest" description="Disordered" evidence="1">
    <location>
        <begin position="507"/>
        <end position="526"/>
    </location>
</feature>
<dbReference type="AlphaFoldDB" id="A0A086TCM1"/>
<keyword evidence="4" id="KW-1185">Reference proteome</keyword>
<dbReference type="Pfam" id="PF03663">
    <property type="entry name" value="Glyco_hydro_76"/>
    <property type="match status" value="1"/>
</dbReference>